<dbReference type="EMBL" id="HACA01001160">
    <property type="protein sequence ID" value="CDW18521.1"/>
    <property type="molecule type" value="Transcribed_RNA"/>
</dbReference>
<protein>
    <submittedName>
        <fullName evidence="1">Uncharacterized protein</fullName>
    </submittedName>
</protein>
<accession>A0A0K2SZ72</accession>
<reference evidence="1" key="1">
    <citation type="submission" date="2014-05" db="EMBL/GenBank/DDBJ databases">
        <authorList>
            <person name="Chronopoulou M."/>
        </authorList>
    </citation>
    <scope>NUCLEOTIDE SEQUENCE</scope>
    <source>
        <tissue evidence="1">Whole organism</tissue>
    </source>
</reference>
<evidence type="ECO:0000313" key="1">
    <source>
        <dbReference type="EMBL" id="CDW18521.1"/>
    </source>
</evidence>
<proteinExistence type="predicted"/>
<dbReference type="AlphaFoldDB" id="A0A0K2SZ72"/>
<organism evidence="1">
    <name type="scientific">Lepeophtheirus salmonis</name>
    <name type="common">Salmon louse</name>
    <name type="synonym">Caligus salmonis</name>
    <dbReference type="NCBI Taxonomy" id="72036"/>
    <lineage>
        <taxon>Eukaryota</taxon>
        <taxon>Metazoa</taxon>
        <taxon>Ecdysozoa</taxon>
        <taxon>Arthropoda</taxon>
        <taxon>Crustacea</taxon>
        <taxon>Multicrustacea</taxon>
        <taxon>Hexanauplia</taxon>
        <taxon>Copepoda</taxon>
        <taxon>Siphonostomatoida</taxon>
        <taxon>Caligidae</taxon>
        <taxon>Lepeophtheirus</taxon>
    </lineage>
</organism>
<name>A0A0K2SZ72_LEPSM</name>
<sequence length="77" mass="8669">MNSNMADLPPFGLPPALASIPWTLQFEASWRRMYVGLSSKFRFTLSCNHDSVVRHGHGIHCQELPICSLVCKGYNFS</sequence>